<evidence type="ECO:0000313" key="5">
    <source>
        <dbReference type="Proteomes" id="UP000253919"/>
    </source>
</evidence>
<protein>
    <recommendedName>
        <fullName evidence="2">Homoserine O-acetyltransferase</fullName>
        <shortName evidence="2">HAT</shortName>
        <ecNumber evidence="2">2.3.1.31</ecNumber>
    </recommendedName>
    <alternativeName>
        <fullName evidence="2">Homoserine transacetylase</fullName>
        <shortName evidence="2">HTA</shortName>
    </alternativeName>
</protein>
<feature type="binding site" evidence="2">
    <location>
        <position position="319"/>
    </location>
    <ligand>
        <name>substrate</name>
    </ligand>
</feature>
<organism evidence="4 5">
    <name type="scientific">Adhaeribacter pallidiroseus</name>
    <dbReference type="NCBI Taxonomy" id="2072847"/>
    <lineage>
        <taxon>Bacteria</taxon>
        <taxon>Pseudomonadati</taxon>
        <taxon>Bacteroidota</taxon>
        <taxon>Cytophagia</taxon>
        <taxon>Cytophagales</taxon>
        <taxon>Hymenobacteraceae</taxon>
        <taxon>Adhaeribacter</taxon>
    </lineage>
</organism>
<comment type="caution">
    <text evidence="4">The sequence shown here is derived from an EMBL/GenBank/DDBJ whole genome shotgun (WGS) entry which is preliminary data.</text>
</comment>
<feature type="active site" evidence="2">
    <location>
        <position position="289"/>
    </location>
</feature>
<dbReference type="GO" id="GO:0009086">
    <property type="term" value="P:methionine biosynthetic process"/>
    <property type="evidence" value="ECO:0007669"/>
    <property type="project" value="UniProtKB-UniRule"/>
</dbReference>
<dbReference type="UniPathway" id="UPA00051">
    <property type="reaction ID" value="UER00074"/>
</dbReference>
<dbReference type="EC" id="2.3.1.31" evidence="2"/>
<dbReference type="GO" id="GO:0005737">
    <property type="term" value="C:cytoplasm"/>
    <property type="evidence" value="ECO:0007669"/>
    <property type="project" value="UniProtKB-SubCell"/>
</dbReference>
<name>A0A369QSV4_9BACT</name>
<comment type="subunit">
    <text evidence="2">Homodimer.</text>
</comment>
<dbReference type="InterPro" id="IPR008220">
    <property type="entry name" value="HAT_MetX-like"/>
</dbReference>
<dbReference type="GO" id="GO:0004414">
    <property type="term" value="F:homoserine O-acetyltransferase activity"/>
    <property type="evidence" value="ECO:0007669"/>
    <property type="project" value="UniProtKB-UniRule"/>
</dbReference>
<feature type="binding site" evidence="2">
    <location>
        <position position="201"/>
    </location>
    <ligand>
        <name>substrate</name>
    </ligand>
</feature>
<evidence type="ECO:0000313" key="4">
    <source>
        <dbReference type="EMBL" id="RDC65248.1"/>
    </source>
</evidence>
<comment type="subcellular location">
    <subcellularLocation>
        <location evidence="2">Cytoplasm</location>
    </subcellularLocation>
</comment>
<keyword evidence="1 2" id="KW-0808">Transferase</keyword>
<evidence type="ECO:0000259" key="3">
    <source>
        <dbReference type="Pfam" id="PF00561"/>
    </source>
</evidence>
<dbReference type="PANTHER" id="PTHR32268:SF11">
    <property type="entry name" value="HOMOSERINE O-ACETYLTRANSFERASE"/>
    <property type="match status" value="1"/>
</dbReference>
<dbReference type="OrthoDB" id="9800754at2"/>
<evidence type="ECO:0000256" key="1">
    <source>
        <dbReference type="ARBA" id="ARBA00022679"/>
    </source>
</evidence>
<dbReference type="EMBL" id="QASA01000001">
    <property type="protein sequence ID" value="RDC65248.1"/>
    <property type="molecule type" value="Genomic_DNA"/>
</dbReference>
<dbReference type="RefSeq" id="WP_115375691.1">
    <property type="nucleotide sequence ID" value="NZ_QASA01000001.1"/>
</dbReference>
<sequence length="506" mass="57475">MSQEILHYPQPFLLECGKTLPQLQITYHTYGTYNPEKNNVIWVCHALTANADVFDWWKGLFGSGCLFNPDDYFIVCANILGSCYGTTGPLAENIATGAAYFQLFPDISIRDMVAAHEILRQHLGIFKIYSLIGGSLGGQQALEWSIQYPDLIENLLIVATNASHSPWGIAFNEAQRMAIRADETYNLNVPEGGRKGLKAARAVALLSYRTYHTYGRTQCETDLNKTDNFKASSYQNYQGDKLVNRFNAYSYVSLSKTMDSHNVGRNQPSIEQALQQIKAKTLVIGISSDLLFPPQEQQYLTEHIPGAVYHEIDSFYGHDGFLIETEKLTQLIETFLAVPITPQLKLDKMISQIVKEEFYFRGAFMSLFIDIEFLLGDTIATILTGDNELKLNLIEFVNPKLMLEPKLSLLHKILNQKYFDLYSKKYKDGINELRKFTDLRNSFAHKRISIDNGNKKLNFIVMDNGKLIDNSFTFENLETKFTELKALLTLVNTLHDEIVKSQTDKA</sequence>
<comment type="similarity">
    <text evidence="2">Belongs to the AB hydrolase superfamily. MetX family.</text>
</comment>
<comment type="caution">
    <text evidence="2">Lacks conserved residue(s) required for the propagation of feature annotation.</text>
</comment>
<comment type="function">
    <text evidence="2">Transfers an acetyl group from acetyl-CoA to L-homoserine, forming acetyl-L-homoserine.</text>
</comment>
<gene>
    <name evidence="4" type="primary">metX</name>
    <name evidence="2" type="synonym">metXA</name>
    <name evidence="4" type="ORF">AHMF7616_03878</name>
</gene>
<comment type="catalytic activity">
    <reaction evidence="2">
        <text>L-homoserine + acetyl-CoA = O-acetyl-L-homoserine + CoA</text>
        <dbReference type="Rhea" id="RHEA:13701"/>
        <dbReference type="ChEBI" id="CHEBI:57287"/>
        <dbReference type="ChEBI" id="CHEBI:57288"/>
        <dbReference type="ChEBI" id="CHEBI:57476"/>
        <dbReference type="ChEBI" id="CHEBI:57716"/>
        <dbReference type="EC" id="2.3.1.31"/>
    </reaction>
</comment>
<accession>A0A369QSV4</accession>
<keyword evidence="2" id="KW-0963">Cytoplasm</keyword>
<keyword evidence="2" id="KW-0486">Methionine biosynthesis</keyword>
<keyword evidence="5" id="KW-1185">Reference proteome</keyword>
<dbReference type="Pfam" id="PF00561">
    <property type="entry name" value="Abhydrolase_1"/>
    <property type="match status" value="1"/>
</dbReference>
<dbReference type="InterPro" id="IPR029058">
    <property type="entry name" value="AB_hydrolase_fold"/>
</dbReference>
<keyword evidence="2 4" id="KW-0012">Acyltransferase</keyword>
<feature type="active site" evidence="2">
    <location>
        <position position="318"/>
    </location>
</feature>
<feature type="active site" description="Nucleophile" evidence="2">
    <location>
        <position position="135"/>
    </location>
</feature>
<dbReference type="GO" id="GO:0009092">
    <property type="term" value="P:homoserine metabolic process"/>
    <property type="evidence" value="ECO:0007669"/>
    <property type="project" value="TreeGrafter"/>
</dbReference>
<dbReference type="NCBIfam" id="TIGR01392">
    <property type="entry name" value="homoserO_Ac_trn"/>
    <property type="match status" value="1"/>
</dbReference>
<keyword evidence="2" id="KW-0028">Amino-acid biosynthesis</keyword>
<dbReference type="HAMAP" id="MF_00296">
    <property type="entry name" value="MetX_acyltransf"/>
    <property type="match status" value="1"/>
</dbReference>
<dbReference type="AlphaFoldDB" id="A0A369QSV4"/>
<dbReference type="PANTHER" id="PTHR32268">
    <property type="entry name" value="HOMOSERINE O-ACETYLTRANSFERASE"/>
    <property type="match status" value="1"/>
</dbReference>
<feature type="domain" description="AB hydrolase-1" evidence="3">
    <location>
        <begin position="40"/>
        <end position="322"/>
    </location>
</feature>
<comment type="pathway">
    <text evidence="2">Amino-acid biosynthesis; L-methionine biosynthesis via de novo pathway; O-acetyl-L-homoserine from L-homoserine: step 1/1.</text>
</comment>
<reference evidence="4 5" key="1">
    <citation type="submission" date="2018-04" db="EMBL/GenBank/DDBJ databases">
        <title>Adhaeribacter sp. HMF7616 genome sequencing and assembly.</title>
        <authorList>
            <person name="Kang H."/>
            <person name="Kang J."/>
            <person name="Cha I."/>
            <person name="Kim H."/>
            <person name="Joh K."/>
        </authorList>
    </citation>
    <scope>NUCLEOTIDE SEQUENCE [LARGE SCALE GENOMIC DNA]</scope>
    <source>
        <strain evidence="4 5">HMF7616</strain>
    </source>
</reference>
<dbReference type="Proteomes" id="UP000253919">
    <property type="component" value="Unassembled WGS sequence"/>
</dbReference>
<dbReference type="SUPFAM" id="SSF53474">
    <property type="entry name" value="alpha/beta-Hydrolases"/>
    <property type="match status" value="1"/>
</dbReference>
<proteinExistence type="inferred from homology"/>
<evidence type="ECO:0000256" key="2">
    <source>
        <dbReference type="HAMAP-Rule" id="MF_00296"/>
    </source>
</evidence>
<dbReference type="InterPro" id="IPR000073">
    <property type="entry name" value="AB_hydrolase_1"/>
</dbReference>
<dbReference type="Gene3D" id="3.40.50.1820">
    <property type="entry name" value="alpha/beta hydrolase"/>
    <property type="match status" value="1"/>
</dbReference>